<evidence type="ECO:0000256" key="6">
    <source>
        <dbReference type="ARBA" id="ARBA00022842"/>
    </source>
</evidence>
<evidence type="ECO:0000256" key="7">
    <source>
        <dbReference type="ARBA" id="ARBA00038093"/>
    </source>
</evidence>
<dbReference type="CDD" id="cd18746">
    <property type="entry name" value="PIN_VapC4-5_FitB-like"/>
    <property type="match status" value="1"/>
</dbReference>
<dbReference type="InterPro" id="IPR002716">
    <property type="entry name" value="PIN_dom"/>
</dbReference>
<keyword evidence="2" id="KW-1277">Toxin-antitoxin system</keyword>
<evidence type="ECO:0000256" key="3">
    <source>
        <dbReference type="ARBA" id="ARBA00022722"/>
    </source>
</evidence>
<evidence type="ECO:0000259" key="8">
    <source>
        <dbReference type="Pfam" id="PF01850"/>
    </source>
</evidence>
<name>A0A2H1JAL1_BRELN</name>
<evidence type="ECO:0000256" key="4">
    <source>
        <dbReference type="ARBA" id="ARBA00022723"/>
    </source>
</evidence>
<evidence type="ECO:0000313" key="10">
    <source>
        <dbReference type="Proteomes" id="UP000234641"/>
    </source>
</evidence>
<evidence type="ECO:0000256" key="5">
    <source>
        <dbReference type="ARBA" id="ARBA00022801"/>
    </source>
</evidence>
<feature type="domain" description="PIN" evidence="8">
    <location>
        <begin position="3"/>
        <end position="125"/>
    </location>
</feature>
<reference evidence="9 10" key="1">
    <citation type="submission" date="2017-03" db="EMBL/GenBank/DDBJ databases">
        <authorList>
            <person name="Afonso C.L."/>
            <person name="Miller P.J."/>
            <person name="Scott M.A."/>
            <person name="Spackman E."/>
            <person name="Goraichik I."/>
            <person name="Dimitrov K.M."/>
            <person name="Suarez D.L."/>
            <person name="Swayne D.E."/>
        </authorList>
    </citation>
    <scope>NUCLEOTIDE SEQUENCE [LARGE SCALE GENOMIC DNA]</scope>
    <source>
        <strain evidence="9 10">ATCC 9172</strain>
    </source>
</reference>
<gene>
    <name evidence="9" type="ORF">BLIN9172_01950</name>
</gene>
<dbReference type="RefSeq" id="WP_101554893.1">
    <property type="nucleotide sequence ID" value="NZ_FXYY01000010.1"/>
</dbReference>
<dbReference type="GO" id="GO:0016787">
    <property type="term" value="F:hydrolase activity"/>
    <property type="evidence" value="ECO:0007669"/>
    <property type="project" value="UniProtKB-KW"/>
</dbReference>
<dbReference type="SUPFAM" id="SSF88723">
    <property type="entry name" value="PIN domain-like"/>
    <property type="match status" value="1"/>
</dbReference>
<dbReference type="InterPro" id="IPR029060">
    <property type="entry name" value="PIN-like_dom_sf"/>
</dbReference>
<dbReference type="Proteomes" id="UP000234641">
    <property type="component" value="Unassembled WGS sequence"/>
</dbReference>
<keyword evidence="4" id="KW-0479">Metal-binding</keyword>
<evidence type="ECO:0000313" key="9">
    <source>
        <dbReference type="EMBL" id="SMX84516.1"/>
    </source>
</evidence>
<dbReference type="Pfam" id="PF01850">
    <property type="entry name" value="PIN"/>
    <property type="match status" value="1"/>
</dbReference>
<dbReference type="GO" id="GO:0046872">
    <property type="term" value="F:metal ion binding"/>
    <property type="evidence" value="ECO:0007669"/>
    <property type="project" value="UniProtKB-KW"/>
</dbReference>
<comment type="cofactor">
    <cofactor evidence="1">
        <name>Mg(2+)</name>
        <dbReference type="ChEBI" id="CHEBI:18420"/>
    </cofactor>
</comment>
<protein>
    <recommendedName>
        <fullName evidence="8">PIN domain-containing protein</fullName>
    </recommendedName>
</protein>
<keyword evidence="3" id="KW-0540">Nuclease</keyword>
<dbReference type="Gene3D" id="3.40.50.1010">
    <property type="entry name" value="5'-nuclease"/>
    <property type="match status" value="1"/>
</dbReference>
<keyword evidence="5" id="KW-0378">Hydrolase</keyword>
<accession>A0A2H1JAL1</accession>
<dbReference type="AlphaFoldDB" id="A0A2H1JAL1"/>
<keyword evidence="6" id="KW-0460">Magnesium</keyword>
<sequence length="136" mass="14991">MRYLLDTNIISDARRGNRTPVGSWIAAQKIDDLAISAITVLGLDVGVRRKERRDARAGSVLRQWFDEQVSEVFDGRILAVDAEVAVQASQLHVPDPMPDMDSLIAGTALAHSLTLVTRNIADFANIGVRLLNPWED</sequence>
<dbReference type="InterPro" id="IPR050556">
    <property type="entry name" value="Type_II_TA_system_RNase"/>
</dbReference>
<dbReference type="PANTHER" id="PTHR33653">
    <property type="entry name" value="RIBONUCLEASE VAPC2"/>
    <property type="match status" value="1"/>
</dbReference>
<evidence type="ECO:0000256" key="2">
    <source>
        <dbReference type="ARBA" id="ARBA00022649"/>
    </source>
</evidence>
<dbReference type="PANTHER" id="PTHR33653:SF1">
    <property type="entry name" value="RIBONUCLEASE VAPC2"/>
    <property type="match status" value="1"/>
</dbReference>
<organism evidence="9 10">
    <name type="scientific">Brevibacterium linens ATCC 9172</name>
    <dbReference type="NCBI Taxonomy" id="1255617"/>
    <lineage>
        <taxon>Bacteria</taxon>
        <taxon>Bacillati</taxon>
        <taxon>Actinomycetota</taxon>
        <taxon>Actinomycetes</taxon>
        <taxon>Micrococcales</taxon>
        <taxon>Brevibacteriaceae</taxon>
        <taxon>Brevibacterium</taxon>
    </lineage>
</organism>
<dbReference type="EMBL" id="FXYY01000010">
    <property type="protein sequence ID" value="SMX84516.1"/>
    <property type="molecule type" value="Genomic_DNA"/>
</dbReference>
<proteinExistence type="inferred from homology"/>
<evidence type="ECO:0000256" key="1">
    <source>
        <dbReference type="ARBA" id="ARBA00001946"/>
    </source>
</evidence>
<dbReference type="GO" id="GO:0004518">
    <property type="term" value="F:nuclease activity"/>
    <property type="evidence" value="ECO:0007669"/>
    <property type="project" value="UniProtKB-KW"/>
</dbReference>
<comment type="similarity">
    <text evidence="7">Belongs to the PINc/VapC protein family.</text>
</comment>